<evidence type="ECO:0008006" key="3">
    <source>
        <dbReference type="Google" id="ProtNLM"/>
    </source>
</evidence>
<reference evidence="1 2" key="1">
    <citation type="submission" date="2018-06" db="EMBL/GenBank/DDBJ databases">
        <title>Streptacidiphilus pinicola sp. nov., isolated from pine grove soil.</title>
        <authorList>
            <person name="Roh S.G."/>
            <person name="Park S."/>
            <person name="Kim M.-K."/>
            <person name="Yun B.-R."/>
            <person name="Park J."/>
            <person name="Kim M.J."/>
            <person name="Kim Y.S."/>
            <person name="Kim S.B."/>
        </authorList>
    </citation>
    <scope>NUCLEOTIDE SEQUENCE [LARGE SCALE GENOMIC DNA]</scope>
    <source>
        <strain evidence="1 2">MMS16-CNU450</strain>
    </source>
</reference>
<keyword evidence="2" id="KW-1185">Reference proteome</keyword>
<name>A0A2X0IB81_9ACTN</name>
<dbReference type="InterPro" id="IPR021373">
    <property type="entry name" value="DUF2993"/>
</dbReference>
<dbReference type="AlphaFoldDB" id="A0A2X0IB81"/>
<gene>
    <name evidence="1" type="ORF">DN069_30965</name>
</gene>
<evidence type="ECO:0000313" key="2">
    <source>
        <dbReference type="Proteomes" id="UP000248889"/>
    </source>
</evidence>
<dbReference type="OrthoDB" id="4248336at2"/>
<dbReference type="RefSeq" id="WP_111506554.1">
    <property type="nucleotide sequence ID" value="NZ_QKYN01000138.1"/>
</dbReference>
<sequence>MSATARRRRVVAVAAALAVTAGVAVGAGEYAAGRLIQDRIAAAAPGLGADLTVSESGSALWDVARQHIPRLDLASDDAALGPLGPVEVQARLDDVRFGGTTPTVGGTTADVTVPAQSVADAVQTAAPSVTVDGVTAQPGAGTLLVSLGPAGAAQLTLRPVVTDGRVVVSAVSATVLGAAVPADRLAALTAGLSRPGQHAYPLGLRATSVAVTADGLRVQLAGGPGALGRQ</sequence>
<evidence type="ECO:0000313" key="1">
    <source>
        <dbReference type="EMBL" id="RAG81777.1"/>
    </source>
</evidence>
<comment type="caution">
    <text evidence="1">The sequence shown here is derived from an EMBL/GenBank/DDBJ whole genome shotgun (WGS) entry which is preliminary data.</text>
</comment>
<dbReference type="Proteomes" id="UP000248889">
    <property type="component" value="Unassembled WGS sequence"/>
</dbReference>
<dbReference type="EMBL" id="QKYN01000138">
    <property type="protein sequence ID" value="RAG81777.1"/>
    <property type="molecule type" value="Genomic_DNA"/>
</dbReference>
<organism evidence="1 2">
    <name type="scientific">Streptacidiphilus pinicola</name>
    <dbReference type="NCBI Taxonomy" id="2219663"/>
    <lineage>
        <taxon>Bacteria</taxon>
        <taxon>Bacillati</taxon>
        <taxon>Actinomycetota</taxon>
        <taxon>Actinomycetes</taxon>
        <taxon>Kitasatosporales</taxon>
        <taxon>Streptomycetaceae</taxon>
        <taxon>Streptacidiphilus</taxon>
    </lineage>
</organism>
<accession>A0A2X0IB81</accession>
<proteinExistence type="predicted"/>
<protein>
    <recommendedName>
        <fullName evidence="3">DUF2993 domain-containing protein</fullName>
    </recommendedName>
</protein>
<dbReference type="Pfam" id="PF11209">
    <property type="entry name" value="LmeA"/>
    <property type="match status" value="1"/>
</dbReference>